<dbReference type="FunCoup" id="A0A6P3ZMU2">
    <property type="interactions" value="9"/>
</dbReference>
<name>A0A6P3ZMU2_ZIZJJ</name>
<dbReference type="CDD" id="cd11444">
    <property type="entry name" value="bHLH_AtIBH1_like"/>
    <property type="match status" value="1"/>
</dbReference>
<dbReference type="InterPro" id="IPR059002">
    <property type="entry name" value="IBH1_N"/>
</dbReference>
<dbReference type="RefSeq" id="XP_015874890.3">
    <property type="nucleotide sequence ID" value="XM_016019404.4"/>
</dbReference>
<dbReference type="InterPro" id="IPR011598">
    <property type="entry name" value="bHLH_dom"/>
</dbReference>
<dbReference type="GO" id="GO:0005634">
    <property type="term" value="C:nucleus"/>
    <property type="evidence" value="ECO:0007669"/>
    <property type="project" value="UniProtKB-SubCell"/>
</dbReference>
<evidence type="ECO:0000256" key="2">
    <source>
        <dbReference type="ARBA" id="ARBA00023015"/>
    </source>
</evidence>
<feature type="compositionally biased region" description="Polar residues" evidence="5">
    <location>
        <begin position="30"/>
        <end position="41"/>
    </location>
</feature>
<dbReference type="GeneID" id="107411753"/>
<dbReference type="SUPFAM" id="SSF47459">
    <property type="entry name" value="HLH, helix-loop-helix DNA-binding domain"/>
    <property type="match status" value="1"/>
</dbReference>
<dbReference type="InterPro" id="IPR036638">
    <property type="entry name" value="HLH_DNA-bd_sf"/>
</dbReference>
<keyword evidence="3" id="KW-0804">Transcription</keyword>
<dbReference type="Pfam" id="PF26576">
    <property type="entry name" value="IBH1_N"/>
    <property type="match status" value="1"/>
</dbReference>
<gene>
    <name evidence="8" type="primary">LOC107411753</name>
</gene>
<evidence type="ECO:0000256" key="1">
    <source>
        <dbReference type="ARBA" id="ARBA00004123"/>
    </source>
</evidence>
<dbReference type="InterPro" id="IPR044549">
    <property type="entry name" value="bHLH_AtIBH1-like"/>
</dbReference>
<keyword evidence="4" id="KW-0539">Nucleus</keyword>
<feature type="region of interest" description="Disordered" evidence="5">
    <location>
        <begin position="23"/>
        <end position="43"/>
    </location>
</feature>
<evidence type="ECO:0000259" key="6">
    <source>
        <dbReference type="PROSITE" id="PS50888"/>
    </source>
</evidence>
<evidence type="ECO:0000256" key="4">
    <source>
        <dbReference type="ARBA" id="ARBA00023242"/>
    </source>
</evidence>
<dbReference type="AlphaFoldDB" id="A0A6P3ZMU2"/>
<dbReference type="Proteomes" id="UP001652623">
    <property type="component" value="Chromosome 10"/>
</dbReference>
<dbReference type="KEGG" id="zju:107411753"/>
<reference evidence="8" key="1">
    <citation type="submission" date="2025-08" db="UniProtKB">
        <authorList>
            <consortium name="RefSeq"/>
        </authorList>
    </citation>
    <scope>IDENTIFICATION</scope>
    <source>
        <tissue evidence="8">Seedling</tissue>
    </source>
</reference>
<dbReference type="InterPro" id="IPR044660">
    <property type="entry name" value="IBH1-like"/>
</dbReference>
<evidence type="ECO:0000313" key="8">
    <source>
        <dbReference type="RefSeq" id="XP_015874890.3"/>
    </source>
</evidence>
<evidence type="ECO:0000256" key="3">
    <source>
        <dbReference type="ARBA" id="ARBA00023163"/>
    </source>
</evidence>
<evidence type="ECO:0000256" key="5">
    <source>
        <dbReference type="SAM" id="MobiDB-lite"/>
    </source>
</evidence>
<dbReference type="InParanoid" id="A0A6P3ZMU2"/>
<dbReference type="PANTHER" id="PTHR33124">
    <property type="entry name" value="TRANSCRIPTION FACTOR IBH1-LIKE 1"/>
    <property type="match status" value="1"/>
</dbReference>
<feature type="domain" description="BHLH" evidence="6">
    <location>
        <begin position="126"/>
        <end position="175"/>
    </location>
</feature>
<comment type="subcellular location">
    <subcellularLocation>
        <location evidence="1">Nucleus</location>
    </subcellularLocation>
</comment>
<dbReference type="GO" id="GO:0006355">
    <property type="term" value="P:regulation of DNA-templated transcription"/>
    <property type="evidence" value="ECO:0007669"/>
    <property type="project" value="InterPro"/>
</dbReference>
<organism evidence="7 8">
    <name type="scientific">Ziziphus jujuba</name>
    <name type="common">Chinese jujube</name>
    <name type="synonym">Ziziphus sativa</name>
    <dbReference type="NCBI Taxonomy" id="326968"/>
    <lineage>
        <taxon>Eukaryota</taxon>
        <taxon>Viridiplantae</taxon>
        <taxon>Streptophyta</taxon>
        <taxon>Embryophyta</taxon>
        <taxon>Tracheophyta</taxon>
        <taxon>Spermatophyta</taxon>
        <taxon>Magnoliopsida</taxon>
        <taxon>eudicotyledons</taxon>
        <taxon>Gunneridae</taxon>
        <taxon>Pentapetalae</taxon>
        <taxon>rosids</taxon>
        <taxon>fabids</taxon>
        <taxon>Rosales</taxon>
        <taxon>Rhamnaceae</taxon>
        <taxon>Paliureae</taxon>
        <taxon>Ziziphus</taxon>
    </lineage>
</organism>
<dbReference type="PROSITE" id="PS50888">
    <property type="entry name" value="BHLH"/>
    <property type="match status" value="1"/>
</dbReference>
<keyword evidence="2" id="KW-0805">Transcription regulation</keyword>
<dbReference type="GO" id="GO:0000976">
    <property type="term" value="F:transcription cis-regulatory region binding"/>
    <property type="evidence" value="ECO:0007669"/>
    <property type="project" value="UniProtKB-ARBA"/>
</dbReference>
<protein>
    <submittedName>
        <fullName evidence="8">Transcription factor bHLH149</fullName>
    </submittedName>
</protein>
<accession>A0A6P3ZMU2</accession>
<proteinExistence type="predicted"/>
<dbReference type="GO" id="GO:0046983">
    <property type="term" value="F:protein dimerization activity"/>
    <property type="evidence" value="ECO:0007669"/>
    <property type="project" value="InterPro"/>
</dbReference>
<dbReference type="PANTHER" id="PTHR33124:SF12">
    <property type="entry name" value="TRANSCRIPTION FACTOR BHLH148"/>
    <property type="match status" value="1"/>
</dbReference>
<keyword evidence="7" id="KW-1185">Reference proteome</keyword>
<evidence type="ECO:0000313" key="7">
    <source>
        <dbReference type="Proteomes" id="UP001652623"/>
    </source>
</evidence>
<sequence>MASFISNLESNLDASIDSNRKKRRKIEGLSTEQRPSLNSETRTARWRSDTEQLIYSSKLVQALRQARTNSSPAEKFSGTRRVRDTADRVLALAAKGTTRWSRAILASRLRLNRNLHKRKHRKAKVSRPNRLPKTEVRKLPPMQKKVQVLGRLVPGCRKLSFPNLLEEASDYIAALEMQVRAMTALTELLAGTPNSTLINSSSSSSSS</sequence>